<feature type="compositionally biased region" description="Basic and acidic residues" evidence="1">
    <location>
        <begin position="769"/>
        <end position="792"/>
    </location>
</feature>
<dbReference type="Gene3D" id="2.60.40.640">
    <property type="match status" value="1"/>
</dbReference>
<feature type="compositionally biased region" description="Basic and acidic residues" evidence="1">
    <location>
        <begin position="1254"/>
        <end position="1268"/>
    </location>
</feature>
<evidence type="ECO:0000256" key="1">
    <source>
        <dbReference type="SAM" id="MobiDB-lite"/>
    </source>
</evidence>
<name>A0A9P6CFH8_9AGAR</name>
<sequence length="1404" mass="151002">MASGQTRPEPMNASPHHSKVKVSLTLAGPTFVAGGHISGKMEMECRADKGLGISVMMVELLASQELTSRDHSATSMFLHSRRLFQGPGLPPSNAVQAHPLPGDPPLPQNHHQARRGVSTFLFRIPIPSSAPSSISFGADLARVKYEVRASVGVFWKGEKRLVVNKREIEVVESFEHDFSRAEPEAVVVGEYGKIWAQGRLVGGIAVAGESACIELQVKNHSSKKNTGLVLTMTRNLILPPVEPSDKPRLQLSDTLTTVPFRGPEYIIPPGAEGVASLVFDVPKNARGVRSGTLEGDESEGRTSESLFEIRCVVGIKMTMGFGSKDINLELPVTIVHPLALPEIPPPGQYVPPAPYPYASPQAPYSPGPYAYPALPMSPPIPAFVDQHHVWLPPMTTTPQPHQYYSPPIEGQQYYFPPPPTVPIYVPIRPLSAGPPGDAQIHHHATGMPLSASQHLRLPLDLATLHPVEPEEGKGERASRVTHHLRLSSRHRSVSPRSHRFPLPPAHPLPIPPSNNPAGRLRNLPVPPQVNTGGISTSQDAVVHSPRPFLSPKQSYSKDPTTHNSIPKSVRVEELERMADEVMATTPDLSADIPKAAPQIAVTENTDEASNVNKTLPKPPLPTITERHPSPLPRRTRVDTYFTAAPETPPVSVLEPAPIQPIPSEKTPPTPTLTATTPAKPLKPETHHHHLNNLLGDNLNSRAESGLDALERRLLAEVGTRKIDMGEGRRADVRSIVQPITIPTIKEPHEPLNDSAISSLTLAGGEMLEHEFEHEPESEPEHEQEHDSDEKTHRAAKSSISGDEQASERRKRRREREREREKEREKEGRSEKGREGKSEKRSGRKRDKERGKDGEGHKTRKSAAKGRVAAWLGEIEPEVPPPEEEVTLISPTTIKTPLYEFGYAQDDESQTPMFETETEGVVQIVPYTAMAERENETGNGVHAEKAVRHGRGQERDNGGRSADRDIDHDDTPRPKTRDAEKDTASASPSASAPNPRSSGFVPIGTLKRDTFQRHPASRDMCVVEEAQRVAEMWSSPPPPVVKDNSPRSPARPIPVMATPTQAYVPQSIRTDCRVSPPSLSNPLDELGRDPWVRTVKLSGKPVPESEPAPPLVRDPISNHNSPPKPSPPPLSLSQAPPPKKPTRLPAFPPPPPTRIDPEVKYDIRSARGGRGGKVTAVASIWASGAFNSGTGAGADSKPREVIGVSARKKEQGLGPIVEGSTTHKPTRPPIKTSYSTGAIGGGISTITSNSNSKSEPIRNPEAIHRDPKPGLKIGMGMGMGPGMGIGPGGKRSKPITKSTSVPALLSSSHATPTLSSTASLARPAPFRGGAKAGVRVPSAVAEVHSEGGGVGMGRGVGVGVSVSVRAGAGAGVEKDVGVGVGGAGGGELAFGQARLRDLIRKYQGS</sequence>
<feature type="compositionally biased region" description="Low complexity" evidence="1">
    <location>
        <begin position="1243"/>
        <end position="1253"/>
    </location>
</feature>
<feature type="compositionally biased region" description="Polar residues" evidence="1">
    <location>
        <begin position="1057"/>
        <end position="1068"/>
    </location>
</feature>
<feature type="region of interest" description="Disordered" evidence="1">
    <location>
        <begin position="927"/>
        <end position="1017"/>
    </location>
</feature>
<proteinExistence type="predicted"/>
<feature type="region of interest" description="Disordered" evidence="1">
    <location>
        <begin position="1031"/>
        <end position="1158"/>
    </location>
</feature>
<feature type="compositionally biased region" description="Basic residues" evidence="1">
    <location>
        <begin position="479"/>
        <end position="499"/>
    </location>
</feature>
<keyword evidence="3" id="KW-1185">Reference proteome</keyword>
<evidence type="ECO:0000313" key="3">
    <source>
        <dbReference type="Proteomes" id="UP000807353"/>
    </source>
</evidence>
<comment type="caution">
    <text evidence="2">The sequence shown here is derived from an EMBL/GenBank/DDBJ whole genome shotgun (WGS) entry which is preliminary data.</text>
</comment>
<dbReference type="Proteomes" id="UP000807353">
    <property type="component" value="Unassembled WGS sequence"/>
</dbReference>
<dbReference type="OrthoDB" id="298939at2759"/>
<feature type="compositionally biased region" description="Acidic residues" evidence="1">
    <location>
        <begin position="874"/>
        <end position="885"/>
    </location>
</feature>
<feature type="compositionally biased region" description="Polar residues" evidence="1">
    <location>
        <begin position="551"/>
        <end position="564"/>
    </location>
</feature>
<protein>
    <recommendedName>
        <fullName evidence="4">Arrestin-like N-terminal domain-containing protein</fullName>
    </recommendedName>
</protein>
<dbReference type="EMBL" id="MU150325">
    <property type="protein sequence ID" value="KAF9459009.1"/>
    <property type="molecule type" value="Genomic_DNA"/>
</dbReference>
<feature type="compositionally biased region" description="Basic and acidic residues" evidence="1">
    <location>
        <begin position="469"/>
        <end position="478"/>
    </location>
</feature>
<reference evidence="2" key="1">
    <citation type="submission" date="2020-11" db="EMBL/GenBank/DDBJ databases">
        <authorList>
            <consortium name="DOE Joint Genome Institute"/>
            <person name="Ahrendt S."/>
            <person name="Riley R."/>
            <person name="Andreopoulos W."/>
            <person name="Labutti K."/>
            <person name="Pangilinan J."/>
            <person name="Ruiz-Duenas F.J."/>
            <person name="Barrasa J.M."/>
            <person name="Sanchez-Garcia M."/>
            <person name="Camarero S."/>
            <person name="Miyauchi S."/>
            <person name="Serrano A."/>
            <person name="Linde D."/>
            <person name="Babiker R."/>
            <person name="Drula E."/>
            <person name="Ayuso-Fernandez I."/>
            <person name="Pacheco R."/>
            <person name="Padilla G."/>
            <person name="Ferreira P."/>
            <person name="Barriuso J."/>
            <person name="Kellner H."/>
            <person name="Castanera R."/>
            <person name="Alfaro M."/>
            <person name="Ramirez L."/>
            <person name="Pisabarro A.G."/>
            <person name="Kuo A."/>
            <person name="Tritt A."/>
            <person name="Lipzen A."/>
            <person name="He G."/>
            <person name="Yan M."/>
            <person name="Ng V."/>
            <person name="Cullen D."/>
            <person name="Martin F."/>
            <person name="Rosso M.-N."/>
            <person name="Henrissat B."/>
            <person name="Hibbett D."/>
            <person name="Martinez A.T."/>
            <person name="Grigoriev I.V."/>
        </authorList>
    </citation>
    <scope>NUCLEOTIDE SEQUENCE</scope>
    <source>
        <strain evidence="2">CBS 247.69</strain>
    </source>
</reference>
<feature type="region of interest" description="Disordered" evidence="1">
    <location>
        <begin position="469"/>
        <end position="514"/>
    </location>
</feature>
<feature type="compositionally biased region" description="Pro residues" evidence="1">
    <location>
        <begin position="1121"/>
        <end position="1138"/>
    </location>
</feature>
<feature type="compositionally biased region" description="Low complexity" evidence="1">
    <location>
        <begin position="983"/>
        <end position="997"/>
    </location>
</feature>
<dbReference type="PANTHER" id="PTHR24216:SF65">
    <property type="entry name" value="PAXILLIN-LIKE PROTEIN 1"/>
    <property type="match status" value="1"/>
</dbReference>
<feature type="region of interest" description="Disordered" evidence="1">
    <location>
        <begin position="647"/>
        <end position="675"/>
    </location>
</feature>
<feature type="compositionally biased region" description="Polar residues" evidence="1">
    <location>
        <begin position="1294"/>
        <end position="1318"/>
    </location>
</feature>
<feature type="compositionally biased region" description="Basic and acidic residues" evidence="1">
    <location>
        <begin position="815"/>
        <end position="856"/>
    </location>
</feature>
<evidence type="ECO:0008006" key="4">
    <source>
        <dbReference type="Google" id="ProtNLM"/>
    </source>
</evidence>
<dbReference type="InterPro" id="IPR014752">
    <property type="entry name" value="Arrestin-like_C"/>
</dbReference>
<feature type="region of interest" description="Disordered" evidence="1">
    <location>
        <begin position="88"/>
        <end position="111"/>
    </location>
</feature>
<feature type="region of interest" description="Disordered" evidence="1">
    <location>
        <begin position="1214"/>
        <end position="1269"/>
    </location>
</feature>
<dbReference type="PANTHER" id="PTHR24216">
    <property type="entry name" value="PAXILLIN-RELATED"/>
    <property type="match status" value="1"/>
</dbReference>
<feature type="region of interest" description="Disordered" evidence="1">
    <location>
        <begin position="769"/>
        <end position="888"/>
    </location>
</feature>
<feature type="compositionally biased region" description="Pro residues" evidence="1">
    <location>
        <begin position="657"/>
        <end position="670"/>
    </location>
</feature>
<feature type="region of interest" description="Disordered" evidence="1">
    <location>
        <begin position="535"/>
        <end position="564"/>
    </location>
</feature>
<evidence type="ECO:0000313" key="2">
    <source>
        <dbReference type="EMBL" id="KAF9459009.1"/>
    </source>
</evidence>
<feature type="compositionally biased region" description="Basic and acidic residues" evidence="1">
    <location>
        <begin position="930"/>
        <end position="982"/>
    </location>
</feature>
<accession>A0A9P6CFH8</accession>
<organism evidence="2 3">
    <name type="scientific">Collybia nuda</name>
    <dbReference type="NCBI Taxonomy" id="64659"/>
    <lineage>
        <taxon>Eukaryota</taxon>
        <taxon>Fungi</taxon>
        <taxon>Dikarya</taxon>
        <taxon>Basidiomycota</taxon>
        <taxon>Agaricomycotina</taxon>
        <taxon>Agaricomycetes</taxon>
        <taxon>Agaricomycetidae</taxon>
        <taxon>Agaricales</taxon>
        <taxon>Tricholomatineae</taxon>
        <taxon>Clitocybaceae</taxon>
        <taxon>Collybia</taxon>
    </lineage>
</organism>
<feature type="region of interest" description="Disordered" evidence="1">
    <location>
        <begin position="604"/>
        <end position="633"/>
    </location>
</feature>
<gene>
    <name evidence="2" type="ORF">BDZ94DRAFT_1325073</name>
</gene>
<feature type="region of interest" description="Disordered" evidence="1">
    <location>
        <begin position="1285"/>
        <end position="1322"/>
    </location>
</feature>
<feature type="compositionally biased region" description="Pro residues" evidence="1">
    <location>
        <begin position="501"/>
        <end position="514"/>
    </location>
</feature>